<evidence type="ECO:0000256" key="3">
    <source>
        <dbReference type="SAM" id="MobiDB-lite"/>
    </source>
</evidence>
<dbReference type="Gene3D" id="1.10.30.10">
    <property type="entry name" value="High mobility group box domain"/>
    <property type="match status" value="1"/>
</dbReference>
<dbReference type="InterPro" id="IPR009071">
    <property type="entry name" value="HMG_box_dom"/>
</dbReference>
<dbReference type="Pfam" id="PF00505">
    <property type="entry name" value="HMG_box"/>
    <property type="match status" value="1"/>
</dbReference>
<feature type="compositionally biased region" description="Basic residues" evidence="3">
    <location>
        <begin position="361"/>
        <end position="374"/>
    </location>
</feature>
<feature type="compositionally biased region" description="Basic and acidic residues" evidence="3">
    <location>
        <begin position="151"/>
        <end position="161"/>
    </location>
</feature>
<sequence>MSGYHDRPSWGGGEMAQPPGQKMVSVDVNEFIRTRDALASAYLNLSSSFERAVKAYLDHTQVVLNGDSTLNVGHMLAPFGGLGAYGNPAQVASAALQHNGGMAPEVKSEEPPEKKGRKKRTYKARDPNAPKRPLTAYFRFLQDVRGKIGEELQSDPDKYKEISTGNPGDISRIATTKWNQLSEDEKAPYKQAYQDELKGYSVLAEEYNKSKEDAEGEVDVPGVSAPDPKPQVTETTAAGAAEDDDDQSSDSDTDSESDEEEAAPAPPPKATTPPKKSSMKKNKTPATAAPPTFSSINAPAAAPASSPTRKRKTDASETEDSSKRGRKSKKTVTAGSDQVAPTAQMAAPAASSPEAVAEGGKKKKDRKKKSKSDA</sequence>
<dbReference type="PANTHER" id="PTHR48112:SF22">
    <property type="entry name" value="MITOCHONDRIAL TRANSCRIPTION FACTOR A, ISOFORM B"/>
    <property type="match status" value="1"/>
</dbReference>
<dbReference type="GO" id="GO:0005634">
    <property type="term" value="C:nucleus"/>
    <property type="evidence" value="ECO:0007669"/>
    <property type="project" value="UniProtKB-UniRule"/>
</dbReference>
<feature type="region of interest" description="Disordered" evidence="3">
    <location>
        <begin position="1"/>
        <end position="21"/>
    </location>
</feature>
<keyword evidence="2" id="KW-0539">Nucleus</keyword>
<feature type="region of interest" description="Disordered" evidence="3">
    <location>
        <begin position="99"/>
        <end position="130"/>
    </location>
</feature>
<name>A0AAV9PFU9_9PEZI</name>
<feature type="compositionally biased region" description="Low complexity" evidence="3">
    <location>
        <begin position="338"/>
        <end position="358"/>
    </location>
</feature>
<evidence type="ECO:0000313" key="5">
    <source>
        <dbReference type="EMBL" id="KAK5171192.1"/>
    </source>
</evidence>
<feature type="DNA-binding region" description="HMG box" evidence="2">
    <location>
        <begin position="130"/>
        <end position="208"/>
    </location>
</feature>
<evidence type="ECO:0000313" key="6">
    <source>
        <dbReference type="Proteomes" id="UP001337655"/>
    </source>
</evidence>
<organism evidence="5 6">
    <name type="scientific">Saxophila tyrrhenica</name>
    <dbReference type="NCBI Taxonomy" id="1690608"/>
    <lineage>
        <taxon>Eukaryota</taxon>
        <taxon>Fungi</taxon>
        <taxon>Dikarya</taxon>
        <taxon>Ascomycota</taxon>
        <taxon>Pezizomycotina</taxon>
        <taxon>Dothideomycetes</taxon>
        <taxon>Dothideomycetidae</taxon>
        <taxon>Mycosphaerellales</taxon>
        <taxon>Extremaceae</taxon>
        <taxon>Saxophila</taxon>
    </lineage>
</organism>
<dbReference type="EMBL" id="JAVRRT010000006">
    <property type="protein sequence ID" value="KAK5171192.1"/>
    <property type="molecule type" value="Genomic_DNA"/>
</dbReference>
<gene>
    <name evidence="5" type="ORF">LTR77_004336</name>
</gene>
<feature type="compositionally biased region" description="Acidic residues" evidence="3">
    <location>
        <begin position="241"/>
        <end position="262"/>
    </location>
</feature>
<dbReference type="Proteomes" id="UP001337655">
    <property type="component" value="Unassembled WGS sequence"/>
</dbReference>
<keyword evidence="6" id="KW-1185">Reference proteome</keyword>
<dbReference type="AlphaFoldDB" id="A0AAV9PFU9"/>
<feature type="region of interest" description="Disordered" evidence="3">
    <location>
        <begin position="208"/>
        <end position="374"/>
    </location>
</feature>
<dbReference type="RefSeq" id="XP_064660220.1">
    <property type="nucleotide sequence ID" value="XM_064801590.1"/>
</dbReference>
<evidence type="ECO:0000256" key="2">
    <source>
        <dbReference type="PROSITE-ProRule" id="PRU00267"/>
    </source>
</evidence>
<comment type="caution">
    <text evidence="5">The sequence shown here is derived from an EMBL/GenBank/DDBJ whole genome shotgun (WGS) entry which is preliminary data.</text>
</comment>
<dbReference type="SUPFAM" id="SSF47095">
    <property type="entry name" value="HMG-box"/>
    <property type="match status" value="1"/>
</dbReference>
<feature type="compositionally biased region" description="Low complexity" evidence="3">
    <location>
        <begin position="298"/>
        <end position="307"/>
    </location>
</feature>
<evidence type="ECO:0000256" key="1">
    <source>
        <dbReference type="ARBA" id="ARBA00023125"/>
    </source>
</evidence>
<dbReference type="InterPro" id="IPR050342">
    <property type="entry name" value="HMGB"/>
</dbReference>
<protein>
    <recommendedName>
        <fullName evidence="4">HMG box domain-containing protein</fullName>
    </recommendedName>
</protein>
<feature type="domain" description="HMG box" evidence="4">
    <location>
        <begin position="130"/>
        <end position="208"/>
    </location>
</feature>
<dbReference type="PROSITE" id="PS50118">
    <property type="entry name" value="HMG_BOX_2"/>
    <property type="match status" value="1"/>
</dbReference>
<evidence type="ECO:0000259" key="4">
    <source>
        <dbReference type="PROSITE" id="PS50118"/>
    </source>
</evidence>
<feature type="region of interest" description="Disordered" evidence="3">
    <location>
        <begin position="151"/>
        <end position="171"/>
    </location>
</feature>
<proteinExistence type="predicted"/>
<dbReference type="GeneID" id="89925682"/>
<dbReference type="PANTHER" id="PTHR48112">
    <property type="entry name" value="HIGH MOBILITY GROUP PROTEIN DSP1"/>
    <property type="match status" value="1"/>
</dbReference>
<keyword evidence="1 2" id="KW-0238">DNA-binding</keyword>
<dbReference type="GO" id="GO:0003677">
    <property type="term" value="F:DNA binding"/>
    <property type="evidence" value="ECO:0007669"/>
    <property type="project" value="UniProtKB-UniRule"/>
</dbReference>
<reference evidence="5 6" key="1">
    <citation type="submission" date="2023-08" db="EMBL/GenBank/DDBJ databases">
        <title>Black Yeasts Isolated from many extreme environments.</title>
        <authorList>
            <person name="Coleine C."/>
            <person name="Stajich J.E."/>
            <person name="Selbmann L."/>
        </authorList>
    </citation>
    <scope>NUCLEOTIDE SEQUENCE [LARGE SCALE GENOMIC DNA]</scope>
    <source>
        <strain evidence="5 6">CCFEE 5935</strain>
    </source>
</reference>
<accession>A0AAV9PFU9</accession>
<dbReference type="InterPro" id="IPR036910">
    <property type="entry name" value="HMG_box_dom_sf"/>
</dbReference>
<dbReference type="SMART" id="SM00398">
    <property type="entry name" value="HMG"/>
    <property type="match status" value="1"/>
</dbReference>